<dbReference type="GO" id="GO:0005576">
    <property type="term" value="C:extracellular region"/>
    <property type="evidence" value="ECO:0007669"/>
    <property type="project" value="UniProtKB-SubCell"/>
</dbReference>
<dbReference type="Pfam" id="PF03098">
    <property type="entry name" value="An_peroxidase"/>
    <property type="match status" value="1"/>
</dbReference>
<evidence type="ECO:0000256" key="4">
    <source>
        <dbReference type="ARBA" id="ARBA00023180"/>
    </source>
</evidence>
<keyword evidence="2" id="KW-0964">Secreted</keyword>
<reference evidence="6" key="1">
    <citation type="journal article" date="2008" name="Nat. Genet.">
        <title>The Pristionchus pacificus genome provides a unique perspective on nematode lifestyle and parasitism.</title>
        <authorList>
            <person name="Dieterich C."/>
            <person name="Clifton S.W."/>
            <person name="Schuster L.N."/>
            <person name="Chinwalla A."/>
            <person name="Delehaunty K."/>
            <person name="Dinkelacker I."/>
            <person name="Fulton L."/>
            <person name="Fulton R."/>
            <person name="Godfrey J."/>
            <person name="Minx P."/>
            <person name="Mitreva M."/>
            <person name="Roeseler W."/>
            <person name="Tian H."/>
            <person name="Witte H."/>
            <person name="Yang S.P."/>
            <person name="Wilson R.K."/>
            <person name="Sommer R.J."/>
        </authorList>
    </citation>
    <scope>NUCLEOTIDE SEQUENCE [LARGE SCALE GENOMIC DNA]</scope>
    <source>
        <strain evidence="6">PS312</strain>
    </source>
</reference>
<dbReference type="InterPro" id="IPR010255">
    <property type="entry name" value="Haem_peroxidase_sf"/>
</dbReference>
<evidence type="ECO:0000313" key="5">
    <source>
        <dbReference type="EnsemblMetazoa" id="PPA39172.1"/>
    </source>
</evidence>
<reference evidence="5" key="2">
    <citation type="submission" date="2022-06" db="UniProtKB">
        <authorList>
            <consortium name="EnsemblMetazoa"/>
        </authorList>
    </citation>
    <scope>IDENTIFICATION</scope>
    <source>
        <strain evidence="5">PS312</strain>
    </source>
</reference>
<dbReference type="AlphaFoldDB" id="A0A2A6CG03"/>
<evidence type="ECO:0000313" key="6">
    <source>
        <dbReference type="Proteomes" id="UP000005239"/>
    </source>
</evidence>
<dbReference type="GO" id="GO:0004601">
    <property type="term" value="F:peroxidase activity"/>
    <property type="evidence" value="ECO:0007669"/>
    <property type="project" value="UniProtKB-KW"/>
</dbReference>
<dbReference type="InterPro" id="IPR019791">
    <property type="entry name" value="Haem_peroxidase_animal"/>
</dbReference>
<proteinExistence type="predicted"/>
<protein>
    <submittedName>
        <fullName evidence="5">Peroxidase</fullName>
    </submittedName>
</protein>
<dbReference type="PANTHER" id="PTHR11475:SF4">
    <property type="entry name" value="CHORION PEROXIDASE"/>
    <property type="match status" value="1"/>
</dbReference>
<evidence type="ECO:0000256" key="1">
    <source>
        <dbReference type="ARBA" id="ARBA00004613"/>
    </source>
</evidence>
<keyword evidence="3" id="KW-0575">Peroxidase</keyword>
<dbReference type="PANTHER" id="PTHR11475">
    <property type="entry name" value="OXIDASE/PEROXIDASE"/>
    <property type="match status" value="1"/>
</dbReference>
<comment type="subcellular location">
    <subcellularLocation>
        <location evidence="1">Secreted</location>
    </subcellularLocation>
</comment>
<dbReference type="Gene3D" id="1.10.640.10">
    <property type="entry name" value="Haem peroxidase domain superfamily, animal type"/>
    <property type="match status" value="1"/>
</dbReference>
<dbReference type="InterPro" id="IPR037120">
    <property type="entry name" value="Haem_peroxidase_sf_animal"/>
</dbReference>
<dbReference type="GO" id="GO:0006979">
    <property type="term" value="P:response to oxidative stress"/>
    <property type="evidence" value="ECO:0007669"/>
    <property type="project" value="InterPro"/>
</dbReference>
<name>A0A2A6CG03_PRIPA</name>
<accession>A0A8R1UUP0</accession>
<gene>
    <name evidence="5" type="primary">WBGene00277541</name>
</gene>
<evidence type="ECO:0000256" key="2">
    <source>
        <dbReference type="ARBA" id="ARBA00022525"/>
    </source>
</evidence>
<sequence>MDKSNVDLLKKTYQSVDDVDLYVRLLLERINDPTALLGPTGTHLIADQFNAFKRGDRFYFENTEHAGALTQAEYEAIRNYSLAQLICENTSGLEMVQGDIFQFNSVKKQCSSFRPFPLEQILSSRALSEQVDHRETSENTRSLVATNRGRRRLQSAFGTYLNAQD</sequence>
<keyword evidence="3" id="KW-0560">Oxidoreductase</keyword>
<keyword evidence="4" id="KW-0325">Glycoprotein</keyword>
<organism evidence="5 6">
    <name type="scientific">Pristionchus pacificus</name>
    <name type="common">Parasitic nematode worm</name>
    <dbReference type="NCBI Taxonomy" id="54126"/>
    <lineage>
        <taxon>Eukaryota</taxon>
        <taxon>Metazoa</taxon>
        <taxon>Ecdysozoa</taxon>
        <taxon>Nematoda</taxon>
        <taxon>Chromadorea</taxon>
        <taxon>Rhabditida</taxon>
        <taxon>Rhabditina</taxon>
        <taxon>Diplogasteromorpha</taxon>
        <taxon>Diplogasteroidea</taxon>
        <taxon>Neodiplogasteridae</taxon>
        <taxon>Pristionchus</taxon>
    </lineage>
</organism>
<keyword evidence="6" id="KW-1185">Reference proteome</keyword>
<dbReference type="EnsemblMetazoa" id="PPA39172.1">
    <property type="protein sequence ID" value="PPA39172.1"/>
    <property type="gene ID" value="WBGene00277541"/>
</dbReference>
<dbReference type="PROSITE" id="PS50292">
    <property type="entry name" value="PEROXIDASE_3"/>
    <property type="match status" value="1"/>
</dbReference>
<dbReference type="SUPFAM" id="SSF48113">
    <property type="entry name" value="Heme-dependent peroxidases"/>
    <property type="match status" value="1"/>
</dbReference>
<dbReference type="Proteomes" id="UP000005239">
    <property type="component" value="Unassembled WGS sequence"/>
</dbReference>
<evidence type="ECO:0000256" key="3">
    <source>
        <dbReference type="ARBA" id="ARBA00022559"/>
    </source>
</evidence>
<accession>A0A2A6CG03</accession>
<dbReference type="GO" id="GO:0020037">
    <property type="term" value="F:heme binding"/>
    <property type="evidence" value="ECO:0007669"/>
    <property type="project" value="InterPro"/>
</dbReference>
<dbReference type="OrthoDB" id="5824095at2759"/>